<dbReference type="InterPro" id="IPR052032">
    <property type="entry name" value="ATP-dep_AA_Ligase"/>
</dbReference>
<evidence type="ECO:0000313" key="6">
    <source>
        <dbReference type="EMBL" id="CAA9248310.1"/>
    </source>
</evidence>
<dbReference type="EMBL" id="CADCSY010000092">
    <property type="protein sequence ID" value="CAA9248310.1"/>
    <property type="molecule type" value="Genomic_DNA"/>
</dbReference>
<dbReference type="Gene3D" id="3.30.470.20">
    <property type="entry name" value="ATP-grasp fold, B domain"/>
    <property type="match status" value="1"/>
</dbReference>
<evidence type="ECO:0000259" key="5">
    <source>
        <dbReference type="PROSITE" id="PS50975"/>
    </source>
</evidence>
<keyword evidence="3 4" id="KW-0067">ATP-binding</keyword>
<dbReference type="PROSITE" id="PS50975">
    <property type="entry name" value="ATP_GRASP"/>
    <property type="match status" value="1"/>
</dbReference>
<proteinExistence type="predicted"/>
<keyword evidence="2 4" id="KW-0547">Nucleotide-binding</keyword>
<sequence>MRVLLLLPTATYRAPDFVTAAAALGVEVVVGSEEAQAMAAAMGDRALVVPLADPTAAADAVAALHQRSPVAGIVAVDEQGVVAAATAAARIGLRHNPPAAVAATRDKAAMRVAMEGAGLVQPRHRLVRAGDDPVAAAEEVGLPCVVKATSLSGSRGVIRADTADEVPGVVERVRSIAAEAGAPGDAPVVVEAFVPGVEVAVEALLRSGELHVLATFDKPDPLDGPYFEETIYVTPSRHPTATVDRLHETVARATAAIGLVEGPIHAEARLTPQGDVVVLEVAARSIGGLCARTLRFGAGISLEEVILRHALDLPLEDLRRETSAAGVLMVPIPRSGTLVRVGGVEEAAAVPGVVGVEITVLAGRPVRALPEGDRYVGFVFARGTHAAQVEVSLRAAQAALDVVVS</sequence>
<accession>A0A6J4IDY4</accession>
<dbReference type="Pfam" id="PF18130">
    <property type="entry name" value="ATPgrasp_N"/>
    <property type="match status" value="1"/>
</dbReference>
<dbReference type="InterPro" id="IPR040570">
    <property type="entry name" value="LAL_C2"/>
</dbReference>
<reference evidence="6" key="1">
    <citation type="submission" date="2020-02" db="EMBL/GenBank/DDBJ databases">
        <authorList>
            <person name="Meier V. D."/>
        </authorList>
    </citation>
    <scope>NUCLEOTIDE SEQUENCE</scope>
    <source>
        <strain evidence="6">AVDCRST_MAG20</strain>
    </source>
</reference>
<evidence type="ECO:0000256" key="2">
    <source>
        <dbReference type="ARBA" id="ARBA00022741"/>
    </source>
</evidence>
<evidence type="ECO:0000256" key="4">
    <source>
        <dbReference type="PROSITE-ProRule" id="PRU00409"/>
    </source>
</evidence>
<evidence type="ECO:0000256" key="1">
    <source>
        <dbReference type="ARBA" id="ARBA00022598"/>
    </source>
</evidence>
<dbReference type="PANTHER" id="PTHR43585:SF2">
    <property type="entry name" value="ATP-GRASP ENZYME FSQD"/>
    <property type="match status" value="1"/>
</dbReference>
<dbReference type="GO" id="GO:0016874">
    <property type="term" value="F:ligase activity"/>
    <property type="evidence" value="ECO:0007669"/>
    <property type="project" value="UniProtKB-KW"/>
</dbReference>
<gene>
    <name evidence="6" type="ORF">AVDCRST_MAG20-2223</name>
</gene>
<organism evidence="6">
    <name type="scientific">uncultured Acidimicrobiales bacterium</name>
    <dbReference type="NCBI Taxonomy" id="310071"/>
    <lineage>
        <taxon>Bacteria</taxon>
        <taxon>Bacillati</taxon>
        <taxon>Actinomycetota</taxon>
        <taxon>Acidimicrobiia</taxon>
        <taxon>Acidimicrobiales</taxon>
        <taxon>environmental samples</taxon>
    </lineage>
</organism>
<dbReference type="PANTHER" id="PTHR43585">
    <property type="entry name" value="FUMIPYRROLE BIOSYNTHESIS PROTEIN C"/>
    <property type="match status" value="1"/>
</dbReference>
<dbReference type="GO" id="GO:0005524">
    <property type="term" value="F:ATP binding"/>
    <property type="evidence" value="ECO:0007669"/>
    <property type="project" value="UniProtKB-UniRule"/>
</dbReference>
<dbReference type="InterPro" id="IPR041472">
    <property type="entry name" value="BL00235/CARNS1_N"/>
</dbReference>
<feature type="domain" description="ATP-grasp" evidence="5">
    <location>
        <begin position="111"/>
        <end position="311"/>
    </location>
</feature>
<protein>
    <recommendedName>
        <fullName evidence="5">ATP-grasp domain-containing protein</fullName>
    </recommendedName>
</protein>
<dbReference type="AlphaFoldDB" id="A0A6J4IDY4"/>
<dbReference type="Pfam" id="PF13535">
    <property type="entry name" value="ATP-grasp_4"/>
    <property type="match status" value="1"/>
</dbReference>
<dbReference type="SUPFAM" id="SSF56059">
    <property type="entry name" value="Glutathione synthetase ATP-binding domain-like"/>
    <property type="match status" value="1"/>
</dbReference>
<dbReference type="Pfam" id="PF18603">
    <property type="entry name" value="LAL_C2"/>
    <property type="match status" value="1"/>
</dbReference>
<name>A0A6J4IDY4_9ACTN</name>
<keyword evidence="1" id="KW-0436">Ligase</keyword>
<dbReference type="Gene3D" id="3.40.50.20">
    <property type="match status" value="1"/>
</dbReference>
<dbReference type="GO" id="GO:0046872">
    <property type="term" value="F:metal ion binding"/>
    <property type="evidence" value="ECO:0007669"/>
    <property type="project" value="InterPro"/>
</dbReference>
<dbReference type="InterPro" id="IPR011761">
    <property type="entry name" value="ATP-grasp"/>
</dbReference>
<evidence type="ECO:0000256" key="3">
    <source>
        <dbReference type="ARBA" id="ARBA00022840"/>
    </source>
</evidence>